<sequence length="257" mass="30758">MRKLKSIIIWFQNEIIIKFFGIVIYIFFILSVVAPIYSFLTFQPKRAQEFWSRLAVKTLRLQFRYLPNSKKVQTNKRTMLLFNHRMQGDFFIHDVVSQYSANFLARWMVAVAFPMLAIFQQLFTQSVWFFRRGGNDLNNFFKWIDNKFDKATRPNLLVYPEGHRMHESDKVGKMKNGMLQYAYDRKIDTQIIIVLGIEKAFNEKKFHVSLGPTQLSMKVDEIIKPDQFATFELFVEHIQAMFKKNFEETYDNHYKQL</sequence>
<feature type="transmembrane region" description="Helical" evidence="1">
    <location>
        <begin position="20"/>
        <end position="40"/>
    </location>
</feature>
<keyword evidence="3" id="KW-1185">Reference proteome</keyword>
<gene>
    <name evidence="2" type="ORF">PSON_ATCC_30995.1.T1950008</name>
</gene>
<protein>
    <recommendedName>
        <fullName evidence="4">Phospholipid/glycerol acyltransferase domain-containing protein</fullName>
    </recommendedName>
</protein>
<dbReference type="EMBL" id="CAJJDN010000195">
    <property type="protein sequence ID" value="CAD8128736.1"/>
    <property type="molecule type" value="Genomic_DNA"/>
</dbReference>
<evidence type="ECO:0008006" key="4">
    <source>
        <dbReference type="Google" id="ProtNLM"/>
    </source>
</evidence>
<organism evidence="2 3">
    <name type="scientific">Paramecium sonneborni</name>
    <dbReference type="NCBI Taxonomy" id="65129"/>
    <lineage>
        <taxon>Eukaryota</taxon>
        <taxon>Sar</taxon>
        <taxon>Alveolata</taxon>
        <taxon>Ciliophora</taxon>
        <taxon>Intramacronucleata</taxon>
        <taxon>Oligohymenophorea</taxon>
        <taxon>Peniculida</taxon>
        <taxon>Parameciidae</taxon>
        <taxon>Paramecium</taxon>
    </lineage>
</organism>
<keyword evidence="1" id="KW-0812">Transmembrane</keyword>
<proteinExistence type="predicted"/>
<accession>A0A8S1RKN5</accession>
<evidence type="ECO:0000256" key="1">
    <source>
        <dbReference type="SAM" id="Phobius"/>
    </source>
</evidence>
<keyword evidence="1" id="KW-1133">Transmembrane helix</keyword>
<comment type="caution">
    <text evidence="2">The sequence shown here is derived from an EMBL/GenBank/DDBJ whole genome shotgun (WGS) entry which is preliminary data.</text>
</comment>
<evidence type="ECO:0000313" key="3">
    <source>
        <dbReference type="Proteomes" id="UP000692954"/>
    </source>
</evidence>
<name>A0A8S1RKN5_9CILI</name>
<feature type="transmembrane region" description="Helical" evidence="1">
    <location>
        <begin position="104"/>
        <end position="123"/>
    </location>
</feature>
<dbReference type="AlphaFoldDB" id="A0A8S1RKN5"/>
<dbReference type="Proteomes" id="UP000692954">
    <property type="component" value="Unassembled WGS sequence"/>
</dbReference>
<dbReference type="OrthoDB" id="284525at2759"/>
<evidence type="ECO:0000313" key="2">
    <source>
        <dbReference type="EMBL" id="CAD8128736.1"/>
    </source>
</evidence>
<keyword evidence="1" id="KW-0472">Membrane</keyword>
<reference evidence="2" key="1">
    <citation type="submission" date="2021-01" db="EMBL/GenBank/DDBJ databases">
        <authorList>
            <consortium name="Genoscope - CEA"/>
            <person name="William W."/>
        </authorList>
    </citation>
    <scope>NUCLEOTIDE SEQUENCE</scope>
</reference>